<keyword evidence="2" id="KW-1185">Reference proteome</keyword>
<evidence type="ECO:0000313" key="2">
    <source>
        <dbReference type="Proteomes" id="UP000316639"/>
    </source>
</evidence>
<proteinExistence type="predicted"/>
<dbReference type="OrthoDB" id="4749283at2"/>
<protein>
    <submittedName>
        <fullName evidence="1">Uncharacterized protein</fullName>
    </submittedName>
</protein>
<dbReference type="AlphaFoldDB" id="A0A563EIG7"/>
<dbReference type="RefSeq" id="WP_146358706.1">
    <property type="nucleotide sequence ID" value="NZ_VOBR01000033.1"/>
</dbReference>
<gene>
    <name evidence="1" type="ORF">FKR81_36035</name>
</gene>
<comment type="caution">
    <text evidence="1">The sequence shown here is derived from an EMBL/GenBank/DDBJ whole genome shotgun (WGS) entry which is preliminary data.</text>
</comment>
<dbReference type="Proteomes" id="UP000316639">
    <property type="component" value="Unassembled WGS sequence"/>
</dbReference>
<name>A0A563EIG7_9PSEU</name>
<evidence type="ECO:0000313" key="1">
    <source>
        <dbReference type="EMBL" id="TWP46351.1"/>
    </source>
</evidence>
<organism evidence="1 2">
    <name type="scientific">Lentzea tibetensis</name>
    <dbReference type="NCBI Taxonomy" id="2591470"/>
    <lineage>
        <taxon>Bacteria</taxon>
        <taxon>Bacillati</taxon>
        <taxon>Actinomycetota</taxon>
        <taxon>Actinomycetes</taxon>
        <taxon>Pseudonocardiales</taxon>
        <taxon>Pseudonocardiaceae</taxon>
        <taxon>Lentzea</taxon>
    </lineage>
</organism>
<reference evidence="1 2" key="1">
    <citation type="submission" date="2019-07" db="EMBL/GenBank/DDBJ databases">
        <title>Lentzea xizangensis sp. nov., isolated from Qinghai-Tibetan Plateau Soils.</title>
        <authorList>
            <person name="Huang J."/>
        </authorList>
    </citation>
    <scope>NUCLEOTIDE SEQUENCE [LARGE SCALE GENOMIC DNA]</scope>
    <source>
        <strain evidence="1 2">FXJ1.1311</strain>
    </source>
</reference>
<dbReference type="EMBL" id="VOBR01000033">
    <property type="protein sequence ID" value="TWP46351.1"/>
    <property type="molecule type" value="Genomic_DNA"/>
</dbReference>
<sequence length="167" mass="17976">MSEQVPEPAKTIRMVRIGGVAAVAVLGMALAGCTSTPGNIGECGKYTDMARNRSEIALVDCSSPDAMYKLVDTVSGRSPACPRGDYVEDTSIRNRKTERRTRKCFVLNVKEGECLNAVGESYVRAQCGGTSRRVSKVVNGQFDAKLCGAGDDTREYSRPALTICISR</sequence>
<accession>A0A563EIG7</accession>